<evidence type="ECO:0000256" key="8">
    <source>
        <dbReference type="PROSITE-ProRule" id="PRU00221"/>
    </source>
</evidence>
<sequence length="341" mass="38529">MRPLFMMGHSRPLTWVTFNRDGDLLFTCGKDARLAVWWSENGERIGTYDCGKGVVWNCDCTLDSKKLICASADQKIMIFDVTTGAILHEIPEAGPCKFVEWNTKPDEQNKFVLVHDAFGAQSTKAIKVWQIGEDGKPRRLWSQTDYAGRCVQVRWGPYDETIISCHENGDIMVWNAETGEYINEFRAHKQFITCLSFSEDRLLMLSSLRLSQGSCSDGTAKLWDTVDFKCLKTYQTDRPLNACGISPRFNKQGDERKCHVMLGGGQAAEDVTTTASGEGKFEALIYHMVYQEELGSCKGHFGPLNTLCWMPDGNGYASGGEDGYVRIYHFDEDYFTDKFEP</sequence>
<dbReference type="GeneID" id="94427508"/>
<dbReference type="HAMAP" id="MF_03008">
    <property type="entry name" value="eIF3i"/>
    <property type="match status" value="1"/>
</dbReference>
<evidence type="ECO:0000313" key="10">
    <source>
        <dbReference type="Proteomes" id="UP000221165"/>
    </source>
</evidence>
<keyword evidence="4" id="KW-0677">Repeat</keyword>
<dbReference type="GO" id="GO:0071541">
    <property type="term" value="C:eukaryotic translation initiation factor 3 complex, eIF3m"/>
    <property type="evidence" value="ECO:0007669"/>
    <property type="project" value="TreeGrafter"/>
</dbReference>
<dbReference type="SUPFAM" id="SSF50978">
    <property type="entry name" value="WD40 repeat-like"/>
    <property type="match status" value="1"/>
</dbReference>
<evidence type="ECO:0000256" key="1">
    <source>
        <dbReference type="ARBA" id="ARBA00022490"/>
    </source>
</evidence>
<dbReference type="Proteomes" id="UP000221165">
    <property type="component" value="Unassembled WGS sequence"/>
</dbReference>
<dbReference type="EMBL" id="MIGC01001850">
    <property type="protein sequence ID" value="PHJ22051.1"/>
    <property type="molecule type" value="Genomic_DNA"/>
</dbReference>
<keyword evidence="10" id="KW-1185">Reference proteome</keyword>
<dbReference type="GO" id="GO:0003723">
    <property type="term" value="F:RNA binding"/>
    <property type="evidence" value="ECO:0007669"/>
    <property type="project" value="TreeGrafter"/>
</dbReference>
<evidence type="ECO:0000256" key="4">
    <source>
        <dbReference type="ARBA" id="ARBA00022737"/>
    </source>
</evidence>
<evidence type="ECO:0000256" key="6">
    <source>
        <dbReference type="ARBA" id="ARBA00038394"/>
    </source>
</evidence>
<protein>
    <recommendedName>
        <fullName evidence="7">Eukaryotic translation initiation factor 3 subunit I</fullName>
        <shortName evidence="7">eIF3i</shortName>
    </recommendedName>
</protein>
<dbReference type="Pfam" id="PF24805">
    <property type="entry name" value="EIF3I"/>
    <property type="match status" value="1"/>
</dbReference>
<name>A0A2C6KD64_9APIC</name>
<dbReference type="GO" id="GO:0001732">
    <property type="term" value="P:formation of cytoplasmic translation initiation complex"/>
    <property type="evidence" value="ECO:0007669"/>
    <property type="project" value="UniProtKB-UniRule"/>
</dbReference>
<evidence type="ECO:0000256" key="3">
    <source>
        <dbReference type="ARBA" id="ARBA00022574"/>
    </source>
</evidence>
<evidence type="ECO:0000313" key="9">
    <source>
        <dbReference type="EMBL" id="PHJ22051.1"/>
    </source>
</evidence>
<dbReference type="PANTHER" id="PTHR19877">
    <property type="entry name" value="EUKARYOTIC TRANSLATION INITIATION FACTOR 3 SUBUNIT I"/>
    <property type="match status" value="1"/>
</dbReference>
<dbReference type="VEuPathDB" id="ToxoDB:CSUI_004102"/>
<organism evidence="9 10">
    <name type="scientific">Cystoisospora suis</name>
    <dbReference type="NCBI Taxonomy" id="483139"/>
    <lineage>
        <taxon>Eukaryota</taxon>
        <taxon>Sar</taxon>
        <taxon>Alveolata</taxon>
        <taxon>Apicomplexa</taxon>
        <taxon>Conoidasida</taxon>
        <taxon>Coccidia</taxon>
        <taxon>Eucoccidiorida</taxon>
        <taxon>Eimeriorina</taxon>
        <taxon>Sarcocystidae</taxon>
        <taxon>Cystoisospora</taxon>
    </lineage>
</organism>
<evidence type="ECO:0000256" key="2">
    <source>
        <dbReference type="ARBA" id="ARBA00022540"/>
    </source>
</evidence>
<proteinExistence type="inferred from homology"/>
<keyword evidence="5 7" id="KW-0648">Protein biosynthesis</keyword>
<dbReference type="Gene3D" id="2.130.10.10">
    <property type="entry name" value="YVTN repeat-like/Quinoprotein amine dehydrogenase"/>
    <property type="match status" value="1"/>
</dbReference>
<dbReference type="InterPro" id="IPR001680">
    <property type="entry name" value="WD40_rpt"/>
</dbReference>
<dbReference type="GO" id="GO:0003743">
    <property type="term" value="F:translation initiation factor activity"/>
    <property type="evidence" value="ECO:0007669"/>
    <property type="project" value="UniProtKB-UniRule"/>
</dbReference>
<dbReference type="PROSITE" id="PS50294">
    <property type="entry name" value="WD_REPEATS_REGION"/>
    <property type="match status" value="1"/>
</dbReference>
<dbReference type="PANTHER" id="PTHR19877:SF1">
    <property type="entry name" value="EUKARYOTIC TRANSLATION INITIATION FACTOR 3 SUBUNIT I"/>
    <property type="match status" value="1"/>
</dbReference>
<keyword evidence="3 8" id="KW-0853">WD repeat</keyword>
<accession>A0A2C6KD64</accession>
<dbReference type="GO" id="GO:0033290">
    <property type="term" value="C:eukaryotic 48S preinitiation complex"/>
    <property type="evidence" value="ECO:0007669"/>
    <property type="project" value="UniProtKB-UniRule"/>
</dbReference>
<keyword evidence="1 7" id="KW-0963">Cytoplasm</keyword>
<dbReference type="PROSITE" id="PS50082">
    <property type="entry name" value="WD_REPEATS_2"/>
    <property type="match status" value="2"/>
</dbReference>
<gene>
    <name evidence="9" type="ORF">CSUI_004102</name>
</gene>
<feature type="repeat" description="WD" evidence="8">
    <location>
        <begin position="297"/>
        <end position="338"/>
    </location>
</feature>
<dbReference type="GO" id="GO:0016282">
    <property type="term" value="C:eukaryotic 43S preinitiation complex"/>
    <property type="evidence" value="ECO:0007669"/>
    <property type="project" value="UniProtKB-UniRule"/>
</dbReference>
<comment type="caution">
    <text evidence="9">The sequence shown here is derived from an EMBL/GenBank/DDBJ whole genome shotgun (WGS) entry which is preliminary data.</text>
</comment>
<feature type="repeat" description="WD" evidence="8">
    <location>
        <begin position="6"/>
        <end position="47"/>
    </location>
</feature>
<comment type="similarity">
    <text evidence="7">Belongs to the eIF-3 subunit I family.</text>
</comment>
<dbReference type="OrthoDB" id="24966at2759"/>
<comment type="subcellular location">
    <subcellularLocation>
        <location evidence="7">Cytoplasm</location>
    </subcellularLocation>
</comment>
<dbReference type="SMART" id="SM00320">
    <property type="entry name" value="WD40"/>
    <property type="match status" value="5"/>
</dbReference>
<dbReference type="AlphaFoldDB" id="A0A2C6KD64"/>
<keyword evidence="2 7" id="KW-0396">Initiation factor</keyword>
<comment type="similarity">
    <text evidence="6">Belongs to the WD repeat STRAP family.</text>
</comment>
<dbReference type="InterPro" id="IPR027525">
    <property type="entry name" value="eIF3i"/>
</dbReference>
<dbReference type="InterPro" id="IPR015943">
    <property type="entry name" value="WD40/YVTN_repeat-like_dom_sf"/>
</dbReference>
<dbReference type="InterPro" id="IPR036322">
    <property type="entry name" value="WD40_repeat_dom_sf"/>
</dbReference>
<evidence type="ECO:0000256" key="7">
    <source>
        <dbReference type="HAMAP-Rule" id="MF_03008"/>
    </source>
</evidence>
<comment type="function">
    <text evidence="7">Component of the eukaryotic translation initiation factor 3 (eIF-3) complex, which is involved in protein synthesis of a specialized repertoire of mRNAs and, together with other initiation factors, stimulates binding of mRNA and methionyl-tRNAi to the 40S ribosome. The eIF-3 complex specifically targets and initiates translation of a subset of mRNAs involved in cell proliferation.</text>
</comment>
<reference evidence="9 10" key="1">
    <citation type="journal article" date="2017" name="Int. J. Parasitol.">
        <title>The genome of the protozoan parasite Cystoisospora suis and a reverse vaccinology approach to identify vaccine candidates.</title>
        <authorList>
            <person name="Palmieri N."/>
            <person name="Shrestha A."/>
            <person name="Ruttkowski B."/>
            <person name="Beck T."/>
            <person name="Vogl C."/>
            <person name="Tomley F."/>
            <person name="Blake D.P."/>
            <person name="Joachim A."/>
        </authorList>
    </citation>
    <scope>NUCLEOTIDE SEQUENCE [LARGE SCALE GENOMIC DNA]</scope>
    <source>
        <strain evidence="9 10">Wien I</strain>
    </source>
</reference>
<dbReference type="RefSeq" id="XP_067923728.1">
    <property type="nucleotide sequence ID" value="XM_068064297.1"/>
</dbReference>
<evidence type="ECO:0000256" key="5">
    <source>
        <dbReference type="ARBA" id="ARBA00022917"/>
    </source>
</evidence>
<comment type="subunit">
    <text evidence="7">Component of the eukaryotic translation initiation factor 3 (eIF-3) complex.</text>
</comment>